<dbReference type="Pfam" id="PF08190">
    <property type="entry name" value="PIH1"/>
    <property type="match status" value="1"/>
</dbReference>
<comment type="caution">
    <text evidence="4">The sequence shown here is derived from an EMBL/GenBank/DDBJ whole genome shotgun (WGS) entry which is preliminary data.</text>
</comment>
<gene>
    <name evidence="4" type="ORF">B4U79_09364</name>
</gene>
<dbReference type="GO" id="GO:0006364">
    <property type="term" value="P:rRNA processing"/>
    <property type="evidence" value="ECO:0007669"/>
    <property type="project" value="TreeGrafter"/>
</dbReference>
<organism evidence="4 5">
    <name type="scientific">Dinothrombium tinctorium</name>
    <dbReference type="NCBI Taxonomy" id="1965070"/>
    <lineage>
        <taxon>Eukaryota</taxon>
        <taxon>Metazoa</taxon>
        <taxon>Ecdysozoa</taxon>
        <taxon>Arthropoda</taxon>
        <taxon>Chelicerata</taxon>
        <taxon>Arachnida</taxon>
        <taxon>Acari</taxon>
        <taxon>Acariformes</taxon>
        <taxon>Trombidiformes</taxon>
        <taxon>Prostigmata</taxon>
        <taxon>Anystina</taxon>
        <taxon>Parasitengona</taxon>
        <taxon>Trombidioidea</taxon>
        <taxon>Trombidiidae</taxon>
        <taxon>Dinothrombium</taxon>
    </lineage>
</organism>
<reference evidence="4 5" key="1">
    <citation type="journal article" date="2018" name="Gigascience">
        <title>Genomes of trombidid mites reveal novel predicted allergens and laterally-transferred genes associated with secondary metabolism.</title>
        <authorList>
            <person name="Dong X."/>
            <person name="Chaisiri K."/>
            <person name="Xia D."/>
            <person name="Armstrong S.D."/>
            <person name="Fang Y."/>
            <person name="Donnelly M.J."/>
            <person name="Kadowaki T."/>
            <person name="McGarry J.W."/>
            <person name="Darby A.C."/>
            <person name="Makepeace B.L."/>
        </authorList>
    </citation>
    <scope>NUCLEOTIDE SEQUENCE [LARGE SCALE GENOMIC DNA]</scope>
    <source>
        <strain evidence="4">UoL-WK</strain>
    </source>
</reference>
<dbReference type="EMBL" id="NCKU01001002">
    <property type="protein sequence ID" value="RWS13390.1"/>
    <property type="molecule type" value="Genomic_DNA"/>
</dbReference>
<dbReference type="OrthoDB" id="6492656at2759"/>
<feature type="domain" description="PIH1 N-terminal" evidence="3">
    <location>
        <begin position="46"/>
        <end position="177"/>
    </location>
</feature>
<evidence type="ECO:0000259" key="3">
    <source>
        <dbReference type="Pfam" id="PF08190"/>
    </source>
</evidence>
<dbReference type="GO" id="GO:0000492">
    <property type="term" value="P:box C/D snoRNP assembly"/>
    <property type="evidence" value="ECO:0007669"/>
    <property type="project" value="TreeGrafter"/>
</dbReference>
<evidence type="ECO:0000313" key="4">
    <source>
        <dbReference type="EMBL" id="RWS13390.1"/>
    </source>
</evidence>
<accession>A0A443RDQ6</accession>
<dbReference type="Proteomes" id="UP000285301">
    <property type="component" value="Unassembled WGS sequence"/>
</dbReference>
<comment type="function">
    <text evidence="2">Involved in the assembly of C/D box small nucleolar ribonucleoprotein (snoRNP) particles. Recruits the SWI/SNF complex to the core promoter of rRNA genes and enhances pre-rRNA transcription. Mediates interaction of TELO2 with the R2TP complex which is necessary for the stability of MTOR and SMG1. Positively regulates the assembly and activity of the mTORC1 complex.</text>
</comment>
<dbReference type="GO" id="GO:0097255">
    <property type="term" value="C:R2TP complex"/>
    <property type="evidence" value="ECO:0007669"/>
    <property type="project" value="TreeGrafter"/>
</dbReference>
<dbReference type="GO" id="GO:0005737">
    <property type="term" value="C:cytoplasm"/>
    <property type="evidence" value="ECO:0007669"/>
    <property type="project" value="TreeGrafter"/>
</dbReference>
<comment type="similarity">
    <text evidence="1">Belongs to the PIH1 family.</text>
</comment>
<evidence type="ECO:0000256" key="2">
    <source>
        <dbReference type="ARBA" id="ARBA00046233"/>
    </source>
</evidence>
<name>A0A443RDQ6_9ACAR</name>
<protein>
    <submittedName>
        <fullName evidence="4">PIH1 domain-containing protein 1-like protein</fullName>
    </submittedName>
</protein>
<evidence type="ECO:0000313" key="5">
    <source>
        <dbReference type="Proteomes" id="UP000285301"/>
    </source>
</evidence>
<keyword evidence="5" id="KW-1185">Reference proteome</keyword>
<sequence length="232" mass="26320">MLSQKSNSFLEIDPQNEDKLFDTLLEKIRKGDSIGKCAPINKPQFECGFCLKTRDDKKRKVFVNFCISEEVEYPKLDLTEDELSSLLQSEMLSAFKIPMLIEELRPTVDKSGDRNSLVCDIIINEEFYNKRVVSSELYKTLLVTVTLEAIESKNANAITLDKNKWIILKNKKYQNAVNNSSSKSYGERQLVTELNSLPSSSANSAPGVDHLDECMKEFDIGDEQQQDMSATL</sequence>
<dbReference type="InterPro" id="IPR050734">
    <property type="entry name" value="PIH1/Kintoun_subfamily"/>
</dbReference>
<evidence type="ECO:0000256" key="1">
    <source>
        <dbReference type="ARBA" id="ARBA00008511"/>
    </source>
</evidence>
<dbReference type="PANTHER" id="PTHR22997">
    <property type="entry name" value="PIH1 DOMAIN-CONTAINING PROTEIN 1"/>
    <property type="match status" value="1"/>
</dbReference>
<dbReference type="STRING" id="1965070.A0A443RDQ6"/>
<dbReference type="GO" id="GO:1990904">
    <property type="term" value="C:ribonucleoprotein complex"/>
    <property type="evidence" value="ECO:0007669"/>
    <property type="project" value="TreeGrafter"/>
</dbReference>
<proteinExistence type="inferred from homology"/>
<dbReference type="PANTHER" id="PTHR22997:SF0">
    <property type="entry name" value="PIH1 DOMAIN-CONTAINING PROTEIN 1"/>
    <property type="match status" value="1"/>
</dbReference>
<dbReference type="InterPro" id="IPR012981">
    <property type="entry name" value="PIH1_N"/>
</dbReference>
<dbReference type="AlphaFoldDB" id="A0A443RDQ6"/>